<protein>
    <recommendedName>
        <fullName evidence="10">Short-chain dehydrogenase/reductase 3</fullName>
    </recommendedName>
    <alternativeName>
        <fullName evidence="11">Retinal short-chain dehydrogenase/reductase 1</fullName>
    </alternativeName>
</protein>
<dbReference type="InterPro" id="IPR002347">
    <property type="entry name" value="SDR_fam"/>
</dbReference>
<dbReference type="Pfam" id="PF00106">
    <property type="entry name" value="adh_short"/>
    <property type="match status" value="1"/>
</dbReference>
<evidence type="ECO:0000256" key="6">
    <source>
        <dbReference type="ARBA" id="ARBA00023002"/>
    </source>
</evidence>
<dbReference type="PANTHER" id="PTHR24322">
    <property type="entry name" value="PKSB"/>
    <property type="match status" value="1"/>
</dbReference>
<dbReference type="AlphaFoldDB" id="A0A3N2PQN8"/>
<evidence type="ECO:0000256" key="1">
    <source>
        <dbReference type="ARBA" id="ARBA00004141"/>
    </source>
</evidence>
<dbReference type="CDD" id="cd05339">
    <property type="entry name" value="17beta-HSDXI-like_SDR_c"/>
    <property type="match status" value="1"/>
</dbReference>
<evidence type="ECO:0000313" key="13">
    <source>
        <dbReference type="EMBL" id="ROT36823.1"/>
    </source>
</evidence>
<organism evidence="13 14">
    <name type="scientific">Sodiomyces alkalinus (strain CBS 110278 / VKM F-3762 / F11)</name>
    <name type="common">Alkaliphilic filamentous fungus</name>
    <dbReference type="NCBI Taxonomy" id="1314773"/>
    <lineage>
        <taxon>Eukaryota</taxon>
        <taxon>Fungi</taxon>
        <taxon>Dikarya</taxon>
        <taxon>Ascomycota</taxon>
        <taxon>Pezizomycotina</taxon>
        <taxon>Sordariomycetes</taxon>
        <taxon>Hypocreomycetidae</taxon>
        <taxon>Glomerellales</taxon>
        <taxon>Plectosphaerellaceae</taxon>
        <taxon>Sodiomyces</taxon>
    </lineage>
</organism>
<evidence type="ECO:0000256" key="8">
    <source>
        <dbReference type="ARBA" id="ARBA00023136"/>
    </source>
</evidence>
<name>A0A3N2PQN8_SODAK</name>
<accession>A0A3N2PQN8</accession>
<dbReference type="FunFam" id="3.40.50.720:FF:000131">
    <property type="entry name" value="Short-chain dehydrogenase/reductase 3"/>
    <property type="match status" value="1"/>
</dbReference>
<evidence type="ECO:0000256" key="5">
    <source>
        <dbReference type="ARBA" id="ARBA00022989"/>
    </source>
</evidence>
<keyword evidence="4" id="KW-0521">NADP</keyword>
<evidence type="ECO:0000313" key="14">
    <source>
        <dbReference type="Proteomes" id="UP000272025"/>
    </source>
</evidence>
<evidence type="ECO:0000256" key="7">
    <source>
        <dbReference type="ARBA" id="ARBA00023098"/>
    </source>
</evidence>
<dbReference type="Proteomes" id="UP000272025">
    <property type="component" value="Unassembled WGS sequence"/>
</dbReference>
<keyword evidence="7" id="KW-0443">Lipid metabolism</keyword>
<proteinExistence type="inferred from homology"/>
<dbReference type="RefSeq" id="XP_028464629.1">
    <property type="nucleotide sequence ID" value="XM_028612366.1"/>
</dbReference>
<evidence type="ECO:0000256" key="9">
    <source>
        <dbReference type="ARBA" id="ARBA00059620"/>
    </source>
</evidence>
<dbReference type="GO" id="GO:0052650">
    <property type="term" value="F:all-trans-retinol dehydrogenase (NADP+) activity"/>
    <property type="evidence" value="ECO:0007669"/>
    <property type="project" value="UniProtKB-ARBA"/>
</dbReference>
<gene>
    <name evidence="13" type="ORF">SODALDRAFT_335025</name>
</gene>
<evidence type="ECO:0000256" key="2">
    <source>
        <dbReference type="ARBA" id="ARBA00006484"/>
    </source>
</evidence>
<keyword evidence="6" id="KW-0560">Oxidoreductase</keyword>
<sequence length="367" mass="39909">MPPRKALLPREGLTADPIFKLFARTALNPALLLPLVLLARYTKQGGRLTILHPTAYRRLRVLLYCGLARWFTRWLSSRVLNNWTNDTYTWSREVVLVTGGAGGIGGHIARLFADRGVTVAVLDIQPNLTFSAGPNIHYFQCDITSPQKLAAAAHEIRAQVGNPTILINNAGVARGKTILGATEHDIRFTFDVNALAHYWTAREFLPAMVAANHGMVVTVASLAAYLAVPDLVDYSASKAAALAFHEGLTAELATRYAAKRVRTVLVTQGYAKTPLFQGWTPDSPFLMPALEPETVAEAVVDQVLSGRSGHVVVPGVAGTLASALRALPHWYQLRVRAKGQSFMAGFSGRQVVEDPGRFYAEKEATEG</sequence>
<dbReference type="SUPFAM" id="SSF51735">
    <property type="entry name" value="NAD(P)-binding Rossmann-fold domains"/>
    <property type="match status" value="1"/>
</dbReference>
<keyword evidence="5" id="KW-1133">Transmembrane helix</keyword>
<evidence type="ECO:0000256" key="4">
    <source>
        <dbReference type="ARBA" id="ARBA00022857"/>
    </source>
</evidence>
<dbReference type="GeneID" id="39580844"/>
<dbReference type="PRINTS" id="PR00081">
    <property type="entry name" value="GDHRDH"/>
</dbReference>
<dbReference type="EMBL" id="ML119058">
    <property type="protein sequence ID" value="ROT36823.1"/>
    <property type="molecule type" value="Genomic_DNA"/>
</dbReference>
<dbReference type="PANTHER" id="PTHR24322:SF736">
    <property type="entry name" value="RETINOL DEHYDROGENASE 10"/>
    <property type="match status" value="1"/>
</dbReference>
<evidence type="ECO:0000256" key="12">
    <source>
        <dbReference type="RuleBase" id="RU000363"/>
    </source>
</evidence>
<dbReference type="InterPro" id="IPR036291">
    <property type="entry name" value="NAD(P)-bd_dom_sf"/>
</dbReference>
<keyword evidence="14" id="KW-1185">Reference proteome</keyword>
<dbReference type="OrthoDB" id="10253736at2759"/>
<comment type="similarity">
    <text evidence="2 12">Belongs to the short-chain dehydrogenases/reductases (SDR) family.</text>
</comment>
<comment type="function">
    <text evidence="9">Catalyzes the reduction of all-trans-retinal to all-trans-retinol in the presence of NADPH.</text>
</comment>
<dbReference type="GO" id="GO:0016020">
    <property type="term" value="C:membrane"/>
    <property type="evidence" value="ECO:0007669"/>
    <property type="project" value="UniProtKB-SubCell"/>
</dbReference>
<dbReference type="STRING" id="1314773.A0A3N2PQN8"/>
<dbReference type="PRINTS" id="PR00080">
    <property type="entry name" value="SDRFAMILY"/>
</dbReference>
<dbReference type="Gene3D" id="3.40.50.720">
    <property type="entry name" value="NAD(P)-binding Rossmann-like Domain"/>
    <property type="match status" value="1"/>
</dbReference>
<comment type="subcellular location">
    <subcellularLocation>
        <location evidence="1">Membrane</location>
        <topology evidence="1">Multi-pass membrane protein</topology>
    </subcellularLocation>
</comment>
<reference evidence="13 14" key="1">
    <citation type="journal article" date="2018" name="Mol. Ecol.">
        <title>The obligate alkalophilic soda-lake fungus Sodiomyces alkalinus has shifted to a protein diet.</title>
        <authorList>
            <person name="Grum-Grzhimaylo A.A."/>
            <person name="Falkoski D.L."/>
            <person name="van den Heuvel J."/>
            <person name="Valero-Jimenez C.A."/>
            <person name="Min B."/>
            <person name="Choi I.G."/>
            <person name="Lipzen A."/>
            <person name="Daum C.G."/>
            <person name="Aanen D.K."/>
            <person name="Tsang A."/>
            <person name="Henrissat B."/>
            <person name="Bilanenko E.N."/>
            <person name="de Vries R.P."/>
            <person name="van Kan J.A.L."/>
            <person name="Grigoriev I.V."/>
            <person name="Debets A.J.M."/>
        </authorList>
    </citation>
    <scope>NUCLEOTIDE SEQUENCE [LARGE SCALE GENOMIC DNA]</scope>
    <source>
        <strain evidence="13 14">F11</strain>
    </source>
</reference>
<keyword evidence="3" id="KW-0812">Transmembrane</keyword>
<evidence type="ECO:0000256" key="11">
    <source>
        <dbReference type="ARBA" id="ARBA00082544"/>
    </source>
</evidence>
<evidence type="ECO:0000256" key="3">
    <source>
        <dbReference type="ARBA" id="ARBA00022692"/>
    </source>
</evidence>
<keyword evidence="8" id="KW-0472">Membrane</keyword>
<evidence type="ECO:0000256" key="10">
    <source>
        <dbReference type="ARBA" id="ARBA00068717"/>
    </source>
</evidence>